<keyword evidence="2" id="KW-0812">Transmembrane</keyword>
<name>A0A6A1VH82_9ROSI</name>
<keyword evidence="1" id="KW-0802">TPR repeat</keyword>
<keyword evidence="2" id="KW-1133">Transmembrane helix</keyword>
<feature type="transmembrane region" description="Helical" evidence="2">
    <location>
        <begin position="108"/>
        <end position="130"/>
    </location>
</feature>
<keyword evidence="4" id="KW-1185">Reference proteome</keyword>
<reference evidence="3 4" key="1">
    <citation type="journal article" date="2019" name="Plant Biotechnol. J.">
        <title>The red bayberry genome and genetic basis of sex determination.</title>
        <authorList>
            <person name="Jia H.M."/>
            <person name="Jia H.J."/>
            <person name="Cai Q.L."/>
            <person name="Wang Y."/>
            <person name="Zhao H.B."/>
            <person name="Yang W.F."/>
            <person name="Wang G.Y."/>
            <person name="Li Y.H."/>
            <person name="Zhan D.L."/>
            <person name="Shen Y.T."/>
            <person name="Niu Q.F."/>
            <person name="Chang L."/>
            <person name="Qiu J."/>
            <person name="Zhao L."/>
            <person name="Xie H.B."/>
            <person name="Fu W.Y."/>
            <person name="Jin J."/>
            <person name="Li X.W."/>
            <person name="Jiao Y."/>
            <person name="Zhou C.C."/>
            <person name="Tu T."/>
            <person name="Chai C.Y."/>
            <person name="Gao J.L."/>
            <person name="Fan L.J."/>
            <person name="van de Weg E."/>
            <person name="Wang J.Y."/>
            <person name="Gao Z.S."/>
        </authorList>
    </citation>
    <scope>NUCLEOTIDE SEQUENCE [LARGE SCALE GENOMIC DNA]</scope>
    <source>
        <tissue evidence="3">Leaves</tissue>
    </source>
</reference>
<evidence type="ECO:0000256" key="1">
    <source>
        <dbReference type="PROSITE-ProRule" id="PRU00339"/>
    </source>
</evidence>
<dbReference type="InterPro" id="IPR011990">
    <property type="entry name" value="TPR-like_helical_dom_sf"/>
</dbReference>
<dbReference type="PANTHER" id="PTHR36350:SF3">
    <property type="entry name" value="TRANSMEMBRANE PROTEIN"/>
    <property type="match status" value="1"/>
</dbReference>
<sequence>MGSTSITSSPLYSANGIQKPEFLKLKLCKSLKPPLSRPFINSPCLHESICNPLPPFQLTKLQISSRRSHVLTNFSASPSFITRPSKLSNVDYSLSPKKFFCELLSKSIVVLLIGSFIIMGFCKTGAVIALPAQTNSSSANMEGKSDAHKGESEEEEKFEKILEYDPKNVEALKVLLYGKMRRGKPKEALKYVERLIDEEPDEVEWRLLMALCHEMMGDLSKAKRLFKEILKERPLLLRALHGLALVMHKNHEGPAVLEMLNKALDIALREKRETEERNIKILIAQMHVVQGQLDEALKKFQDLVNENPRDFRPYLCQGIIYSLLDKRTEAAEQFETYRALVPEEFQQRGFLDDVVLAAKTKSREGFQKEFDAEFSYKK</sequence>
<proteinExistence type="predicted"/>
<feature type="repeat" description="TPR" evidence="1">
    <location>
        <begin position="277"/>
        <end position="310"/>
    </location>
</feature>
<dbReference type="OrthoDB" id="2012659at2759"/>
<protein>
    <submittedName>
        <fullName evidence="3">Uncharacterized protein</fullName>
    </submittedName>
</protein>
<dbReference type="Proteomes" id="UP000516437">
    <property type="component" value="Chromosome 6"/>
</dbReference>
<dbReference type="Pfam" id="PF14559">
    <property type="entry name" value="TPR_19"/>
    <property type="match status" value="1"/>
</dbReference>
<comment type="caution">
    <text evidence="3">The sequence shown here is derived from an EMBL/GenBank/DDBJ whole genome shotgun (WGS) entry which is preliminary data.</text>
</comment>
<dbReference type="SUPFAM" id="SSF48452">
    <property type="entry name" value="TPR-like"/>
    <property type="match status" value="1"/>
</dbReference>
<dbReference type="EMBL" id="RXIC02000024">
    <property type="protein sequence ID" value="KAB1210440.1"/>
    <property type="molecule type" value="Genomic_DNA"/>
</dbReference>
<dbReference type="InterPro" id="IPR019734">
    <property type="entry name" value="TPR_rpt"/>
</dbReference>
<dbReference type="AlphaFoldDB" id="A0A6A1VH82"/>
<evidence type="ECO:0000313" key="3">
    <source>
        <dbReference type="EMBL" id="KAB1210440.1"/>
    </source>
</evidence>
<organism evidence="3 4">
    <name type="scientific">Morella rubra</name>
    <name type="common">Chinese bayberry</name>
    <dbReference type="NCBI Taxonomy" id="262757"/>
    <lineage>
        <taxon>Eukaryota</taxon>
        <taxon>Viridiplantae</taxon>
        <taxon>Streptophyta</taxon>
        <taxon>Embryophyta</taxon>
        <taxon>Tracheophyta</taxon>
        <taxon>Spermatophyta</taxon>
        <taxon>Magnoliopsida</taxon>
        <taxon>eudicotyledons</taxon>
        <taxon>Gunneridae</taxon>
        <taxon>Pentapetalae</taxon>
        <taxon>rosids</taxon>
        <taxon>fabids</taxon>
        <taxon>Fagales</taxon>
        <taxon>Myricaceae</taxon>
        <taxon>Morella</taxon>
    </lineage>
</organism>
<dbReference type="Gene3D" id="1.25.40.10">
    <property type="entry name" value="Tetratricopeptide repeat domain"/>
    <property type="match status" value="2"/>
</dbReference>
<dbReference type="PROSITE" id="PS50005">
    <property type="entry name" value="TPR"/>
    <property type="match status" value="1"/>
</dbReference>
<dbReference type="PANTHER" id="PTHR36350">
    <property type="entry name" value="TRANSMEMBRANE PROTEIN"/>
    <property type="match status" value="1"/>
</dbReference>
<accession>A0A6A1VH82</accession>
<keyword evidence="2" id="KW-0472">Membrane</keyword>
<evidence type="ECO:0000313" key="4">
    <source>
        <dbReference type="Proteomes" id="UP000516437"/>
    </source>
</evidence>
<dbReference type="SMART" id="SM00028">
    <property type="entry name" value="TPR"/>
    <property type="match status" value="4"/>
</dbReference>
<evidence type="ECO:0000256" key="2">
    <source>
        <dbReference type="SAM" id="Phobius"/>
    </source>
</evidence>
<gene>
    <name evidence="3" type="ORF">CJ030_MR6G025411</name>
</gene>